<keyword evidence="2 8" id="KW-0732">Signal</keyword>
<reference evidence="10" key="1">
    <citation type="submission" date="2022-01" db="EMBL/GenBank/DDBJ databases">
        <title>Whole genome-based taxonomy of the Shewanellaceae.</title>
        <authorList>
            <person name="Martin-Rodriguez A.J."/>
        </authorList>
    </citation>
    <scope>NUCLEOTIDE SEQUENCE</scope>
    <source>
        <strain evidence="10">DSM 16422</strain>
    </source>
</reference>
<evidence type="ECO:0000256" key="6">
    <source>
        <dbReference type="PIRSR" id="PIRSR001488-1"/>
    </source>
</evidence>
<feature type="region of interest" description="Disordered" evidence="7">
    <location>
        <begin position="118"/>
        <end position="139"/>
    </location>
</feature>
<feature type="chain" id="PRO_5040831561" description="Thiol:disulfide interchange protein" evidence="8">
    <location>
        <begin position="21"/>
        <end position="219"/>
    </location>
</feature>
<evidence type="ECO:0000313" key="11">
    <source>
        <dbReference type="Proteomes" id="UP001139333"/>
    </source>
</evidence>
<keyword evidence="3 5" id="KW-1015">Disulfide bond</keyword>
<dbReference type="InterPro" id="IPR050824">
    <property type="entry name" value="Thiol_disulfide_DsbA"/>
</dbReference>
<evidence type="ECO:0000256" key="2">
    <source>
        <dbReference type="ARBA" id="ARBA00022729"/>
    </source>
</evidence>
<dbReference type="Proteomes" id="UP001139333">
    <property type="component" value="Unassembled WGS sequence"/>
</dbReference>
<dbReference type="RefSeq" id="WP_248995086.1">
    <property type="nucleotide sequence ID" value="NZ_JAKIKP010000003.1"/>
</dbReference>
<dbReference type="SUPFAM" id="SSF52833">
    <property type="entry name" value="Thioredoxin-like"/>
    <property type="match status" value="1"/>
</dbReference>
<proteinExistence type="inferred from homology"/>
<dbReference type="Pfam" id="PF01323">
    <property type="entry name" value="DSBA"/>
    <property type="match status" value="1"/>
</dbReference>
<evidence type="ECO:0000256" key="7">
    <source>
        <dbReference type="SAM" id="MobiDB-lite"/>
    </source>
</evidence>
<feature type="signal peptide" evidence="8">
    <location>
        <begin position="1"/>
        <end position="20"/>
    </location>
</feature>
<organism evidence="10 11">
    <name type="scientific">Shewanella gaetbuli</name>
    <dbReference type="NCBI Taxonomy" id="220752"/>
    <lineage>
        <taxon>Bacteria</taxon>
        <taxon>Pseudomonadati</taxon>
        <taxon>Pseudomonadota</taxon>
        <taxon>Gammaproteobacteria</taxon>
        <taxon>Alteromonadales</taxon>
        <taxon>Shewanellaceae</taxon>
        <taxon>Shewanella</taxon>
    </lineage>
</organism>
<dbReference type="InterPro" id="IPR023205">
    <property type="entry name" value="DsbA/DsbL"/>
</dbReference>
<evidence type="ECO:0000313" key="10">
    <source>
        <dbReference type="EMBL" id="MCL1142415.1"/>
    </source>
</evidence>
<keyword evidence="5" id="KW-0574">Periplasm</keyword>
<evidence type="ECO:0000259" key="9">
    <source>
        <dbReference type="Pfam" id="PF01323"/>
    </source>
</evidence>
<evidence type="ECO:0000256" key="3">
    <source>
        <dbReference type="ARBA" id="ARBA00023157"/>
    </source>
</evidence>
<dbReference type="InterPro" id="IPR036249">
    <property type="entry name" value="Thioredoxin-like_sf"/>
</dbReference>
<dbReference type="EMBL" id="JAKIKP010000003">
    <property type="protein sequence ID" value="MCL1142415.1"/>
    <property type="molecule type" value="Genomic_DNA"/>
</dbReference>
<protein>
    <recommendedName>
        <fullName evidence="5">Thiol:disulfide interchange protein</fullName>
    </recommendedName>
</protein>
<evidence type="ECO:0000256" key="5">
    <source>
        <dbReference type="PIRNR" id="PIRNR001488"/>
    </source>
</evidence>
<keyword evidence="4" id="KW-0676">Redox-active center</keyword>
<comment type="caution">
    <text evidence="10">The sequence shown here is derived from an EMBL/GenBank/DDBJ whole genome shotgun (WGS) entry which is preliminary data.</text>
</comment>
<dbReference type="PANTHER" id="PTHR35891:SF2">
    <property type="entry name" value="THIOL:DISULFIDE INTERCHANGE PROTEIN DSBA"/>
    <property type="match status" value="1"/>
</dbReference>
<dbReference type="AlphaFoldDB" id="A0A9X2CLC0"/>
<evidence type="ECO:0000256" key="8">
    <source>
        <dbReference type="SAM" id="SignalP"/>
    </source>
</evidence>
<dbReference type="CDD" id="cd03019">
    <property type="entry name" value="DsbA_DsbA"/>
    <property type="match status" value="1"/>
</dbReference>
<evidence type="ECO:0000256" key="1">
    <source>
        <dbReference type="ARBA" id="ARBA00005791"/>
    </source>
</evidence>
<gene>
    <name evidence="10" type="ORF">L2672_06865</name>
</gene>
<dbReference type="GO" id="GO:0016491">
    <property type="term" value="F:oxidoreductase activity"/>
    <property type="evidence" value="ECO:0007669"/>
    <property type="project" value="InterPro"/>
</dbReference>
<sequence>MFKHLALALTLAVAPLSTFAADFVEGKHYTQISNKVVPSEPKVTEFFSFYCHNCYNMETKYLPEIKAGLDKQVKFDTKHVDFMNSDIGTEVMRSLAVIQEFENKDEMKMAMFNAIQGKDDGHHDHSAHDHSHNHEPQVNNRDDIKAVFSQFGIDSAKYDALADSEKTDKKLTLWRQQQIMYRVQSVPTFIVNDKYAINMNEMRTLDDLINVMNYLALKK</sequence>
<dbReference type="PIRSF" id="PIRSF001488">
    <property type="entry name" value="Tdi_protein"/>
    <property type="match status" value="1"/>
</dbReference>
<comment type="subcellular location">
    <subcellularLocation>
        <location evidence="5">Periplasm</location>
    </subcellularLocation>
</comment>
<feature type="domain" description="DSBA-like thioredoxin" evidence="9">
    <location>
        <begin position="43"/>
        <end position="209"/>
    </location>
</feature>
<dbReference type="GO" id="GO:0042597">
    <property type="term" value="C:periplasmic space"/>
    <property type="evidence" value="ECO:0007669"/>
    <property type="project" value="UniProtKB-SubCell"/>
</dbReference>
<dbReference type="PANTHER" id="PTHR35891">
    <property type="entry name" value="THIOL:DISULFIDE INTERCHANGE PROTEIN DSBA"/>
    <property type="match status" value="1"/>
</dbReference>
<feature type="disulfide bond" description="Redox-active" evidence="6">
    <location>
        <begin position="51"/>
        <end position="54"/>
    </location>
</feature>
<accession>A0A9X2CLC0</accession>
<dbReference type="Gene3D" id="3.40.30.10">
    <property type="entry name" value="Glutaredoxin"/>
    <property type="match status" value="1"/>
</dbReference>
<dbReference type="InterPro" id="IPR001853">
    <property type="entry name" value="DSBA-like_thioredoxin_dom"/>
</dbReference>
<comment type="similarity">
    <text evidence="1">Belongs to the thioredoxin family. DsbA subfamily.</text>
</comment>
<keyword evidence="11" id="KW-1185">Reference proteome</keyword>
<evidence type="ECO:0000256" key="4">
    <source>
        <dbReference type="ARBA" id="ARBA00023284"/>
    </source>
</evidence>
<name>A0A9X2CLC0_9GAMM</name>